<dbReference type="Gene3D" id="3.40.50.300">
    <property type="entry name" value="P-loop containing nucleotide triphosphate hydrolases"/>
    <property type="match status" value="1"/>
</dbReference>
<dbReference type="PROSITE" id="PS50005">
    <property type="entry name" value="TPR"/>
    <property type="match status" value="2"/>
</dbReference>
<dbReference type="PROSITE" id="PS50887">
    <property type="entry name" value="GGDEF"/>
    <property type="match status" value="1"/>
</dbReference>
<dbReference type="InterPro" id="IPR019734">
    <property type="entry name" value="TPR_rpt"/>
</dbReference>
<proteinExistence type="predicted"/>
<dbReference type="AlphaFoldDB" id="A0A7V3ZY32"/>
<reference evidence="6" key="1">
    <citation type="journal article" date="2020" name="mSystems">
        <title>Genome- and Community-Level Interaction Insights into Carbon Utilization and Element Cycling Functions of Hydrothermarchaeota in Hydrothermal Sediment.</title>
        <authorList>
            <person name="Zhou Z."/>
            <person name="Liu Y."/>
            <person name="Xu W."/>
            <person name="Pan J."/>
            <person name="Luo Z.H."/>
            <person name="Li M."/>
        </authorList>
    </citation>
    <scope>NUCLEOTIDE SEQUENCE [LARGE SCALE GENOMIC DNA]</scope>
    <source>
        <strain evidence="6">SpSt-69</strain>
    </source>
</reference>
<evidence type="ECO:0000256" key="2">
    <source>
        <dbReference type="ARBA" id="ARBA00022840"/>
    </source>
</evidence>
<dbReference type="SUPFAM" id="SSF52540">
    <property type="entry name" value="P-loop containing nucleoside triphosphate hydrolases"/>
    <property type="match status" value="1"/>
</dbReference>
<dbReference type="Pfam" id="PF13191">
    <property type="entry name" value="AAA_16"/>
    <property type="match status" value="1"/>
</dbReference>
<feature type="coiled-coil region" evidence="4">
    <location>
        <begin position="806"/>
        <end position="869"/>
    </location>
</feature>
<name>A0A7V3ZY32_UNCW3</name>
<evidence type="ECO:0000259" key="5">
    <source>
        <dbReference type="PROSITE" id="PS50887"/>
    </source>
</evidence>
<evidence type="ECO:0000256" key="4">
    <source>
        <dbReference type="SAM" id="Coils"/>
    </source>
</evidence>
<dbReference type="Gene3D" id="1.25.40.10">
    <property type="entry name" value="Tetratricopeptide repeat domain"/>
    <property type="match status" value="3"/>
</dbReference>
<dbReference type="EMBL" id="DTDJ01000036">
    <property type="protein sequence ID" value="HGL17797.1"/>
    <property type="molecule type" value="Genomic_DNA"/>
</dbReference>
<dbReference type="InterPro" id="IPR043128">
    <property type="entry name" value="Rev_trsase/Diguanyl_cyclase"/>
</dbReference>
<dbReference type="GO" id="GO:0004016">
    <property type="term" value="F:adenylate cyclase activity"/>
    <property type="evidence" value="ECO:0007669"/>
    <property type="project" value="TreeGrafter"/>
</dbReference>
<evidence type="ECO:0000313" key="6">
    <source>
        <dbReference type="EMBL" id="HGL17797.1"/>
    </source>
</evidence>
<dbReference type="InterPro" id="IPR000160">
    <property type="entry name" value="GGDEF_dom"/>
</dbReference>
<gene>
    <name evidence="6" type="ORF">ENU66_05690</name>
</gene>
<dbReference type="GO" id="GO:0005737">
    <property type="term" value="C:cytoplasm"/>
    <property type="evidence" value="ECO:0007669"/>
    <property type="project" value="TreeGrafter"/>
</dbReference>
<dbReference type="Pfam" id="PF13181">
    <property type="entry name" value="TPR_8"/>
    <property type="match status" value="2"/>
</dbReference>
<dbReference type="InterPro" id="IPR029787">
    <property type="entry name" value="Nucleotide_cyclase"/>
</dbReference>
<keyword evidence="3" id="KW-0802">TPR repeat</keyword>
<dbReference type="GO" id="GO:0005524">
    <property type="term" value="F:ATP binding"/>
    <property type="evidence" value="ECO:0007669"/>
    <property type="project" value="UniProtKB-KW"/>
</dbReference>
<dbReference type="Pfam" id="PF13374">
    <property type="entry name" value="TPR_10"/>
    <property type="match status" value="1"/>
</dbReference>
<dbReference type="SMART" id="SM00267">
    <property type="entry name" value="GGDEF"/>
    <property type="match status" value="1"/>
</dbReference>
<dbReference type="PANTHER" id="PTHR16305">
    <property type="entry name" value="TESTICULAR SOLUBLE ADENYLYL CYCLASE"/>
    <property type="match status" value="1"/>
</dbReference>
<feature type="repeat" description="TPR" evidence="3">
    <location>
        <begin position="753"/>
        <end position="786"/>
    </location>
</feature>
<keyword evidence="1" id="KW-0547">Nucleotide-binding</keyword>
<feature type="repeat" description="TPR" evidence="3">
    <location>
        <begin position="641"/>
        <end position="674"/>
    </location>
</feature>
<dbReference type="Pfam" id="PF00990">
    <property type="entry name" value="GGDEF"/>
    <property type="match status" value="1"/>
</dbReference>
<comment type="caution">
    <text evidence="6">The sequence shown here is derived from an EMBL/GenBank/DDBJ whole genome shotgun (WGS) entry which is preliminary data.</text>
</comment>
<dbReference type="SMART" id="SM00028">
    <property type="entry name" value="TPR"/>
    <property type="match status" value="5"/>
</dbReference>
<feature type="coiled-coil region" evidence="4">
    <location>
        <begin position="933"/>
        <end position="1040"/>
    </location>
</feature>
<dbReference type="Pfam" id="PF13424">
    <property type="entry name" value="TPR_12"/>
    <property type="match status" value="1"/>
</dbReference>
<dbReference type="SUPFAM" id="SSF48452">
    <property type="entry name" value="TPR-like"/>
    <property type="match status" value="2"/>
</dbReference>
<evidence type="ECO:0000256" key="1">
    <source>
        <dbReference type="ARBA" id="ARBA00022741"/>
    </source>
</evidence>
<keyword evidence="4" id="KW-0175">Coiled coil</keyword>
<sequence>MFLELLDSLRDELTQVYNRRYLDIILSQELKKIRRYGGQFTILYIDLDDFNLVNNLYGHREGDRLLYEFAQFLVKSLRESDSVIRLSGDEFIVILPNTPAINAKFVCERIINELKNKNFRKSKLSCSIGVVEVPTHGTDWQTIFSRLEIALFKAKKSGKETYYILQEEDSVAPVIPAPIIAGRKKELLWLLENITKSEVPLIAVSGAPGVGKSTLIKEGLKNLKDFLVIVAKPSRDELSTPFYPFRIFLKKIKEADNFHFKEALESLDESERVALSLLYPELGYIPENVDRYKFYDAYVKLISHFSERYKIVAFIDDLHLLDSPTLELLYYIAHAELKNLKLVTTFRKDEMENKSFEKFYSHVTRERLIEELQLKELTQVETFELIETILQGKCSENLKYKLYEKCGGNPYFIEETIKEYFKHEIIYFDGELWHIKADYIDHVPESLQNIVTERLKRFQSEKILEIMACLGNEFNIKILELVAQTNIGELFDIIDKLIRTGILVERGLDTFAFKEGITREMILSQITEHRKRFIHKNILLTLERHKEILKIPEEKLAYHAYYTGEKEKIKKYSLNAARRFRKFYAYEEALKYYKWYLESEEDPDNAKEATIEYADLLLHIGDIPKAIKELNYYLSKFGDDAAILNKLAEAYSKSGKFYEAIESIEKAIKIEKKDLYILRKAWLLIYGEKIKEASKILEEFKNKENDLPDLEKAYYYNTCALLLTEKEEFGEAEKYFKKALALREKLGNEKGVANIHLNLGTLYANQGFYQRALEEFEKANEIYNNIGDKRGMLIAIHNYSDTLKYIKRYEEAINGLERAIKIARQIGDDLSLVTGLGNLASLYIDIGEYEKAEKLLVEAEQISSNLQIETLNLFINQLFMTLYSRGILNKEEALKKDEEINKLLPKIDSITTLVSTVLENAENLIYLGEIERANRLMEQFDNALKEAKTFELNLKYYIIKSILSFKRSDSKTFVESLKKLAKLLKNSRVEEKKRYNEYLALLLGAIGKKEGMRKILSNLIEDAQSKMLNLESKRLMLLKENLERVF</sequence>
<evidence type="ECO:0000256" key="3">
    <source>
        <dbReference type="PROSITE-ProRule" id="PRU00339"/>
    </source>
</evidence>
<keyword evidence="2" id="KW-0067">ATP-binding</keyword>
<dbReference type="CDD" id="cd01949">
    <property type="entry name" value="GGDEF"/>
    <property type="match status" value="1"/>
</dbReference>
<accession>A0A7V3ZY32</accession>
<dbReference type="InterPro" id="IPR041664">
    <property type="entry name" value="AAA_16"/>
</dbReference>
<dbReference type="InterPro" id="IPR027417">
    <property type="entry name" value="P-loop_NTPase"/>
</dbReference>
<feature type="domain" description="GGDEF" evidence="5">
    <location>
        <begin position="38"/>
        <end position="167"/>
    </location>
</feature>
<dbReference type="SUPFAM" id="SSF55073">
    <property type="entry name" value="Nucleotide cyclase"/>
    <property type="match status" value="1"/>
</dbReference>
<dbReference type="PANTHER" id="PTHR16305:SF28">
    <property type="entry name" value="GUANYLATE CYCLASE DOMAIN-CONTAINING PROTEIN"/>
    <property type="match status" value="1"/>
</dbReference>
<dbReference type="Gene3D" id="3.30.70.270">
    <property type="match status" value="1"/>
</dbReference>
<organism evidence="6">
    <name type="scientific">candidate division WOR-3 bacterium</name>
    <dbReference type="NCBI Taxonomy" id="2052148"/>
    <lineage>
        <taxon>Bacteria</taxon>
        <taxon>Bacteria division WOR-3</taxon>
    </lineage>
</organism>
<dbReference type="InterPro" id="IPR011990">
    <property type="entry name" value="TPR-like_helical_dom_sf"/>
</dbReference>
<dbReference type="NCBIfam" id="TIGR00254">
    <property type="entry name" value="GGDEF"/>
    <property type="match status" value="1"/>
</dbReference>
<protein>
    <submittedName>
        <fullName evidence="6">Diguanylate cyclase</fullName>
    </submittedName>
</protein>